<dbReference type="GO" id="GO:0004601">
    <property type="term" value="F:peroxidase activity"/>
    <property type="evidence" value="ECO:0007669"/>
    <property type="project" value="UniProtKB-KW"/>
</dbReference>
<dbReference type="InterPro" id="IPR013766">
    <property type="entry name" value="Thioredoxin_domain"/>
</dbReference>
<proteinExistence type="inferred from homology"/>
<accession>A3D6Z1</accession>
<dbReference type="Gene3D" id="3.40.30.10">
    <property type="entry name" value="Glutaredoxin"/>
    <property type="match status" value="1"/>
</dbReference>
<dbReference type="PROSITE" id="PS00460">
    <property type="entry name" value="GLUTATHIONE_PEROXID_1"/>
    <property type="match status" value="1"/>
</dbReference>
<sequence>MGCFLLVSLDFRSAQSVLLHRYAVVNHSFYFLIQYDLYLVRLRNVPVKEKAMKKLSMIFAMTASLMSVGAMAATCPEYLNLEVRKLHSEETVNLCELTQGKPVLIVNTASNCGYTPQFKALEALHENYKDKGLVVIGFPSDDFFQEENDEKDTAKVCYINYGVTFTMLSTSAVRGSDANSVFKYLAEKTGAPKWNFYKYVVSGDGAVVQQFNSKVKPDSEELKQAIESVL</sequence>
<protein>
    <recommendedName>
        <fullName evidence="4">Glutathione peroxidase</fullName>
    </recommendedName>
</protein>
<dbReference type="STRING" id="325240.Sbal_3022"/>
<keyword evidence="7" id="KW-1185">Reference proteome</keyword>
<evidence type="ECO:0000256" key="1">
    <source>
        <dbReference type="ARBA" id="ARBA00006926"/>
    </source>
</evidence>
<keyword evidence="3 4" id="KW-0560">Oxidoreductase</keyword>
<dbReference type="EMBL" id="CP000563">
    <property type="protein sequence ID" value="ABN62504.1"/>
    <property type="molecule type" value="Genomic_DNA"/>
</dbReference>
<gene>
    <name evidence="6" type="ordered locus">Sbal_3022</name>
</gene>
<dbReference type="HOGENOM" id="CLU_029507_1_3_6"/>
<dbReference type="PROSITE" id="PS51355">
    <property type="entry name" value="GLUTATHIONE_PEROXID_3"/>
    <property type="match status" value="1"/>
</dbReference>
<name>A3D6Z1_SHEB5</name>
<evidence type="ECO:0000256" key="3">
    <source>
        <dbReference type="ARBA" id="ARBA00023002"/>
    </source>
</evidence>
<dbReference type="Proteomes" id="UP000001557">
    <property type="component" value="Chromosome"/>
</dbReference>
<feature type="domain" description="Thioredoxin" evidence="5">
    <location>
        <begin position="64"/>
        <end position="230"/>
    </location>
</feature>
<evidence type="ECO:0000259" key="5">
    <source>
        <dbReference type="PROSITE" id="PS51352"/>
    </source>
</evidence>
<dbReference type="AlphaFoldDB" id="A3D6Z1"/>
<dbReference type="PROSITE" id="PS51352">
    <property type="entry name" value="THIOREDOXIN_2"/>
    <property type="match status" value="1"/>
</dbReference>
<dbReference type="SUPFAM" id="SSF52833">
    <property type="entry name" value="Thioredoxin-like"/>
    <property type="match status" value="1"/>
</dbReference>
<dbReference type="InterPro" id="IPR000889">
    <property type="entry name" value="Glutathione_peroxidase"/>
</dbReference>
<dbReference type="InterPro" id="IPR029759">
    <property type="entry name" value="GPX_AS"/>
</dbReference>
<evidence type="ECO:0000256" key="4">
    <source>
        <dbReference type="RuleBase" id="RU000499"/>
    </source>
</evidence>
<evidence type="ECO:0000256" key="2">
    <source>
        <dbReference type="ARBA" id="ARBA00022559"/>
    </source>
</evidence>
<evidence type="ECO:0000313" key="7">
    <source>
        <dbReference type="Proteomes" id="UP000001557"/>
    </source>
</evidence>
<reference evidence="6 7" key="1">
    <citation type="submission" date="2007-02" db="EMBL/GenBank/DDBJ databases">
        <title>Complete sequence of chromosome of Shewanella baltica OS155.</title>
        <authorList>
            <consortium name="US DOE Joint Genome Institute"/>
            <person name="Copeland A."/>
            <person name="Lucas S."/>
            <person name="Lapidus A."/>
            <person name="Barry K."/>
            <person name="Detter J.C."/>
            <person name="Glavina del Rio T."/>
            <person name="Hammon N."/>
            <person name="Israni S."/>
            <person name="Dalin E."/>
            <person name="Tice H."/>
            <person name="Pitluck S."/>
            <person name="Sims D.R."/>
            <person name="Brettin T."/>
            <person name="Bruce D."/>
            <person name="Han C."/>
            <person name="Tapia R."/>
            <person name="Brainard J."/>
            <person name="Schmutz J."/>
            <person name="Larimer F."/>
            <person name="Land M."/>
            <person name="Hauser L."/>
            <person name="Kyrpides N."/>
            <person name="Mikhailova N."/>
            <person name="Brettar I."/>
            <person name="Klappenbach J."/>
            <person name="Konstantinidis K."/>
            <person name="Rodrigues J."/>
            <person name="Tiedje J."/>
            <person name="Richardson P."/>
        </authorList>
    </citation>
    <scope>NUCLEOTIDE SEQUENCE [LARGE SCALE GENOMIC DNA]</scope>
    <source>
        <strain evidence="7">OS155 / ATCC BAA-1091</strain>
    </source>
</reference>
<dbReference type="CDD" id="cd00340">
    <property type="entry name" value="GSH_Peroxidase"/>
    <property type="match status" value="1"/>
</dbReference>
<dbReference type="PANTHER" id="PTHR11592:SF44">
    <property type="entry name" value="GLUTATHIONE PEROXIDASE"/>
    <property type="match status" value="1"/>
</dbReference>
<organism evidence="6 7">
    <name type="scientific">Shewanella baltica (strain OS155 / ATCC BAA-1091)</name>
    <dbReference type="NCBI Taxonomy" id="325240"/>
    <lineage>
        <taxon>Bacteria</taxon>
        <taxon>Pseudomonadati</taxon>
        <taxon>Pseudomonadota</taxon>
        <taxon>Gammaproteobacteria</taxon>
        <taxon>Alteromonadales</taxon>
        <taxon>Shewanellaceae</taxon>
        <taxon>Shewanella</taxon>
    </lineage>
</organism>
<evidence type="ECO:0000313" key="6">
    <source>
        <dbReference type="EMBL" id="ABN62504.1"/>
    </source>
</evidence>
<dbReference type="InterPro" id="IPR036249">
    <property type="entry name" value="Thioredoxin-like_sf"/>
</dbReference>
<comment type="similarity">
    <text evidence="1 4">Belongs to the glutathione peroxidase family.</text>
</comment>
<dbReference type="Pfam" id="PF00255">
    <property type="entry name" value="GSHPx"/>
    <property type="match status" value="1"/>
</dbReference>
<keyword evidence="2 4" id="KW-0575">Peroxidase</keyword>
<dbReference type="GO" id="GO:0034599">
    <property type="term" value="P:cellular response to oxidative stress"/>
    <property type="evidence" value="ECO:0007669"/>
    <property type="project" value="TreeGrafter"/>
</dbReference>
<dbReference type="PRINTS" id="PR01011">
    <property type="entry name" value="GLUTPROXDASE"/>
</dbReference>
<dbReference type="KEGG" id="sbl:Sbal_3022"/>
<dbReference type="PANTHER" id="PTHR11592">
    <property type="entry name" value="GLUTATHIONE PEROXIDASE"/>
    <property type="match status" value="1"/>
</dbReference>